<dbReference type="SMART" id="SM00827">
    <property type="entry name" value="PKS_AT"/>
    <property type="match status" value="3"/>
</dbReference>
<dbReference type="Gene3D" id="3.30.300.30">
    <property type="match status" value="1"/>
</dbReference>
<dbReference type="FunFam" id="3.40.47.10:FF:000019">
    <property type="entry name" value="Polyketide synthase type I"/>
    <property type="match status" value="3"/>
</dbReference>
<dbReference type="EMBL" id="JACHMO010000001">
    <property type="protein sequence ID" value="MBB5803208.1"/>
    <property type="molecule type" value="Genomic_DNA"/>
</dbReference>
<dbReference type="SUPFAM" id="SSF47336">
    <property type="entry name" value="ACP-like"/>
    <property type="match status" value="4"/>
</dbReference>
<feature type="domain" description="Carrier" evidence="7">
    <location>
        <begin position="2314"/>
        <end position="2389"/>
    </location>
</feature>
<dbReference type="InterPro" id="IPR009081">
    <property type="entry name" value="PP-bd_ACP"/>
</dbReference>
<dbReference type="InterPro" id="IPR000873">
    <property type="entry name" value="AMP-dep_synth/lig_dom"/>
</dbReference>
<dbReference type="Gene3D" id="3.40.47.10">
    <property type="match status" value="3"/>
</dbReference>
<dbReference type="InterPro" id="IPR018201">
    <property type="entry name" value="Ketoacyl_synth_AS"/>
</dbReference>
<evidence type="ECO:0000256" key="2">
    <source>
        <dbReference type="ARBA" id="ARBA00022553"/>
    </source>
</evidence>
<reference evidence="10 11" key="1">
    <citation type="submission" date="2020-08" db="EMBL/GenBank/DDBJ databases">
        <title>Sequencing the genomes of 1000 actinobacteria strains.</title>
        <authorList>
            <person name="Klenk H.-P."/>
        </authorList>
    </citation>
    <scope>NUCLEOTIDE SEQUENCE [LARGE SCALE GENOMIC DNA]</scope>
    <source>
        <strain evidence="10 11">DSM 45486</strain>
    </source>
</reference>
<dbReference type="Pfam" id="PF02801">
    <property type="entry name" value="Ketoacyl-synt_C"/>
    <property type="match status" value="3"/>
</dbReference>
<dbReference type="InterPro" id="IPR016035">
    <property type="entry name" value="Acyl_Trfase/lysoPLipase"/>
</dbReference>
<dbReference type="GO" id="GO:0031177">
    <property type="term" value="F:phosphopantetheine binding"/>
    <property type="evidence" value="ECO:0007669"/>
    <property type="project" value="InterPro"/>
</dbReference>
<feature type="active site" description="Proton donor; for dehydratase activity" evidence="6">
    <location>
        <position position="4812"/>
    </location>
</feature>
<dbReference type="CDD" id="cd08956">
    <property type="entry name" value="KR_3_FAS_SDR_x"/>
    <property type="match status" value="2"/>
</dbReference>
<name>A0A7W9HJ15_9PSEU</name>
<keyword evidence="5" id="KW-0012">Acyltransferase</keyword>
<protein>
    <submittedName>
        <fullName evidence="10">Acyl transferase domain-containing protein/acyl-CoA synthetase (AMP-forming)/AMP-acid ligase II/acyl carrier protein</fullName>
    </submittedName>
</protein>
<dbReference type="InterPro" id="IPR016036">
    <property type="entry name" value="Malonyl_transacylase_ACP-bd"/>
</dbReference>
<evidence type="ECO:0000259" key="9">
    <source>
        <dbReference type="PROSITE" id="PS52019"/>
    </source>
</evidence>
<dbReference type="SMART" id="SM00823">
    <property type="entry name" value="PKS_PP"/>
    <property type="match status" value="4"/>
</dbReference>
<dbReference type="InterPro" id="IPR001227">
    <property type="entry name" value="Ac_transferase_dom_sf"/>
</dbReference>
<organism evidence="10 11">
    <name type="scientific">Saccharothrix ecbatanensis</name>
    <dbReference type="NCBI Taxonomy" id="1105145"/>
    <lineage>
        <taxon>Bacteria</taxon>
        <taxon>Bacillati</taxon>
        <taxon>Actinomycetota</taxon>
        <taxon>Actinomycetes</taxon>
        <taxon>Pseudonocardiales</taxon>
        <taxon>Pseudonocardiaceae</taxon>
        <taxon>Saccharothrix</taxon>
    </lineage>
</organism>
<dbReference type="Pfam" id="PF08659">
    <property type="entry name" value="KR"/>
    <property type="match status" value="3"/>
</dbReference>
<evidence type="ECO:0000256" key="3">
    <source>
        <dbReference type="ARBA" id="ARBA00022679"/>
    </source>
</evidence>
<comment type="caution">
    <text evidence="10">The sequence shown here is derived from an EMBL/GenBank/DDBJ whole genome shotgun (WGS) entry which is preliminary data.</text>
</comment>
<feature type="domain" description="Ketosynthase family 3 (KS3)" evidence="8">
    <location>
        <begin position="778"/>
        <end position="1201"/>
    </location>
</feature>
<dbReference type="PROSITE" id="PS52004">
    <property type="entry name" value="KS3_2"/>
    <property type="match status" value="3"/>
</dbReference>
<feature type="region of interest" description="N-terminal hotdog fold" evidence="6">
    <location>
        <begin position="4607"/>
        <end position="4723"/>
    </location>
</feature>
<keyword evidence="10" id="KW-0436">Ligase</keyword>
<dbReference type="SMART" id="SM01294">
    <property type="entry name" value="PKS_PP_betabranch"/>
    <property type="match status" value="3"/>
</dbReference>
<feature type="active site" description="Proton acceptor; for dehydratase activity" evidence="6">
    <location>
        <position position="4639"/>
    </location>
</feature>
<dbReference type="GO" id="GO:0016874">
    <property type="term" value="F:ligase activity"/>
    <property type="evidence" value="ECO:0007669"/>
    <property type="project" value="UniProtKB-KW"/>
</dbReference>
<evidence type="ECO:0000259" key="8">
    <source>
        <dbReference type="PROSITE" id="PS52004"/>
    </source>
</evidence>
<dbReference type="InterPro" id="IPR013968">
    <property type="entry name" value="PKS_KR"/>
</dbReference>
<dbReference type="PANTHER" id="PTHR43775">
    <property type="entry name" value="FATTY ACID SYNTHASE"/>
    <property type="match status" value="1"/>
</dbReference>
<dbReference type="SUPFAM" id="SSF51735">
    <property type="entry name" value="NAD(P)-binding Rossmann-fold domains"/>
    <property type="match status" value="6"/>
</dbReference>
<dbReference type="SUPFAM" id="SSF56801">
    <property type="entry name" value="Acetyl-CoA synthetase-like"/>
    <property type="match status" value="1"/>
</dbReference>
<dbReference type="Pfam" id="PF00550">
    <property type="entry name" value="PP-binding"/>
    <property type="match status" value="4"/>
</dbReference>
<evidence type="ECO:0000256" key="6">
    <source>
        <dbReference type="PROSITE-ProRule" id="PRU01363"/>
    </source>
</evidence>
<keyword evidence="2" id="KW-0597">Phosphoprotein</keyword>
<dbReference type="Proteomes" id="UP000552097">
    <property type="component" value="Unassembled WGS sequence"/>
</dbReference>
<dbReference type="Gene3D" id="3.40.366.10">
    <property type="entry name" value="Malonyl-Coenzyme A Acyl Carrier Protein, domain 2"/>
    <property type="match status" value="3"/>
</dbReference>
<dbReference type="SUPFAM" id="SSF53901">
    <property type="entry name" value="Thiolase-like"/>
    <property type="match status" value="3"/>
</dbReference>
<dbReference type="InterPro" id="IPR055123">
    <property type="entry name" value="SpnB-like_Rossmann"/>
</dbReference>
<dbReference type="InterPro" id="IPR014043">
    <property type="entry name" value="Acyl_transferase_dom"/>
</dbReference>
<dbReference type="InterPro" id="IPR020845">
    <property type="entry name" value="AMP-binding_CS"/>
</dbReference>
<dbReference type="InterPro" id="IPR049552">
    <property type="entry name" value="PKS_DH_N"/>
</dbReference>
<dbReference type="Pfam" id="PF00109">
    <property type="entry name" value="ketoacyl-synt"/>
    <property type="match status" value="3"/>
</dbReference>
<evidence type="ECO:0000259" key="7">
    <source>
        <dbReference type="PROSITE" id="PS50075"/>
    </source>
</evidence>
<dbReference type="InterPro" id="IPR014031">
    <property type="entry name" value="Ketoacyl_synth_C"/>
</dbReference>
<evidence type="ECO:0000313" key="10">
    <source>
        <dbReference type="EMBL" id="MBB5803208.1"/>
    </source>
</evidence>
<dbReference type="InterPro" id="IPR042099">
    <property type="entry name" value="ANL_N_sf"/>
</dbReference>
<evidence type="ECO:0000313" key="11">
    <source>
        <dbReference type="Proteomes" id="UP000552097"/>
    </source>
</evidence>
<dbReference type="InterPro" id="IPR036291">
    <property type="entry name" value="NAD(P)-bd_dom_sf"/>
</dbReference>
<keyword evidence="4" id="KW-0677">Repeat</keyword>
<dbReference type="InterPro" id="IPR036736">
    <property type="entry name" value="ACP-like_sf"/>
</dbReference>
<dbReference type="InterPro" id="IPR032821">
    <property type="entry name" value="PKS_assoc"/>
</dbReference>
<dbReference type="Gene3D" id="3.30.70.3290">
    <property type="match status" value="3"/>
</dbReference>
<dbReference type="PROSITE" id="PS00606">
    <property type="entry name" value="KS3_1"/>
    <property type="match status" value="3"/>
</dbReference>
<dbReference type="PROSITE" id="PS52019">
    <property type="entry name" value="PKS_MFAS_DH"/>
    <property type="match status" value="1"/>
</dbReference>
<dbReference type="InterPro" id="IPR057326">
    <property type="entry name" value="KR_dom"/>
</dbReference>
<dbReference type="Pfam" id="PF21089">
    <property type="entry name" value="PKS_DH_N"/>
    <property type="match status" value="1"/>
</dbReference>
<dbReference type="Pfam" id="PF13193">
    <property type="entry name" value="AMP-binding_C"/>
    <property type="match status" value="1"/>
</dbReference>
<dbReference type="Gene3D" id="3.10.129.10">
    <property type="entry name" value="Hotdog Thioesterase"/>
    <property type="match status" value="1"/>
</dbReference>
<dbReference type="Gene3D" id="3.40.50.720">
    <property type="entry name" value="NAD(P)-binding Rossmann-like Domain"/>
    <property type="match status" value="3"/>
</dbReference>
<dbReference type="SUPFAM" id="SSF55048">
    <property type="entry name" value="Probable ACP-binding domain of malonyl-CoA ACP transacylase"/>
    <property type="match status" value="3"/>
</dbReference>
<dbReference type="InterPro" id="IPR016039">
    <property type="entry name" value="Thiolase-like"/>
</dbReference>
<dbReference type="InterPro" id="IPR020807">
    <property type="entry name" value="PKS_DH"/>
</dbReference>
<dbReference type="SMART" id="SM00822">
    <property type="entry name" value="PKS_KR"/>
    <property type="match status" value="3"/>
</dbReference>
<feature type="domain" description="PKS/mFAS DH" evidence="9">
    <location>
        <begin position="4607"/>
        <end position="4902"/>
    </location>
</feature>
<feature type="region of interest" description="C-terminal hotdog fold" evidence="6">
    <location>
        <begin position="4741"/>
        <end position="4902"/>
    </location>
</feature>
<dbReference type="InterPro" id="IPR006162">
    <property type="entry name" value="Ppantetheine_attach_site"/>
</dbReference>
<dbReference type="Pfam" id="PF16197">
    <property type="entry name" value="KAsynt_C_assoc"/>
    <property type="match status" value="3"/>
</dbReference>
<proteinExistence type="predicted"/>
<dbReference type="Gene3D" id="3.40.50.12780">
    <property type="entry name" value="N-terminal domain of ligase-like"/>
    <property type="match status" value="1"/>
</dbReference>
<dbReference type="CDD" id="cd00833">
    <property type="entry name" value="PKS"/>
    <property type="match status" value="3"/>
</dbReference>
<evidence type="ECO:0000256" key="4">
    <source>
        <dbReference type="ARBA" id="ARBA00022737"/>
    </source>
</evidence>
<feature type="domain" description="Ketosynthase family 3 (KS3)" evidence="8">
    <location>
        <begin position="2405"/>
        <end position="2827"/>
    </location>
</feature>
<keyword evidence="1" id="KW-0596">Phosphopantetheine</keyword>
<dbReference type="InterPro" id="IPR049900">
    <property type="entry name" value="PKS_mFAS_DH"/>
</dbReference>
<dbReference type="InterPro" id="IPR014030">
    <property type="entry name" value="Ketoacyl_synth_N"/>
</dbReference>
<keyword evidence="3 10" id="KW-0808">Transferase</keyword>
<dbReference type="Gene3D" id="1.10.1200.10">
    <property type="entry name" value="ACP-like"/>
    <property type="match status" value="4"/>
</dbReference>
<dbReference type="CDD" id="cd08952">
    <property type="entry name" value="KR_1_SDR_x"/>
    <property type="match status" value="1"/>
</dbReference>
<feature type="domain" description="Carrier" evidence="7">
    <location>
        <begin position="683"/>
        <end position="757"/>
    </location>
</feature>
<dbReference type="GO" id="GO:0006633">
    <property type="term" value="P:fatty acid biosynthetic process"/>
    <property type="evidence" value="ECO:0007669"/>
    <property type="project" value="InterPro"/>
</dbReference>
<dbReference type="InterPro" id="IPR050091">
    <property type="entry name" value="PKS_NRPS_Biosynth_Enz"/>
</dbReference>
<evidence type="ECO:0000256" key="1">
    <source>
        <dbReference type="ARBA" id="ARBA00022450"/>
    </source>
</evidence>
<dbReference type="Pfam" id="PF22953">
    <property type="entry name" value="SpnB_Rossmann"/>
    <property type="match status" value="1"/>
</dbReference>
<keyword evidence="11" id="KW-1185">Reference proteome</keyword>
<dbReference type="PROSITE" id="PS00012">
    <property type="entry name" value="PHOSPHOPANTETHEINE"/>
    <property type="match status" value="3"/>
</dbReference>
<evidence type="ECO:0000256" key="5">
    <source>
        <dbReference type="ARBA" id="ARBA00023315"/>
    </source>
</evidence>
<dbReference type="RefSeq" id="WP_184920433.1">
    <property type="nucleotide sequence ID" value="NZ_JACHMO010000001.1"/>
</dbReference>
<dbReference type="SUPFAM" id="SSF52151">
    <property type="entry name" value="FabD/lysophospholipase-like"/>
    <property type="match status" value="3"/>
</dbReference>
<dbReference type="GO" id="GO:0004315">
    <property type="term" value="F:3-oxoacyl-[acyl-carrier-protein] synthase activity"/>
    <property type="evidence" value="ECO:0007669"/>
    <property type="project" value="InterPro"/>
</dbReference>
<feature type="domain" description="Carrier" evidence="7">
    <location>
        <begin position="5249"/>
        <end position="5324"/>
    </location>
</feature>
<dbReference type="Pfam" id="PF00698">
    <property type="entry name" value="Acyl_transf_1"/>
    <property type="match status" value="3"/>
</dbReference>
<feature type="domain" description="Carrier" evidence="7">
    <location>
        <begin position="3681"/>
        <end position="3756"/>
    </location>
</feature>
<feature type="domain" description="Ketosynthase family 3 (KS3)" evidence="8">
    <location>
        <begin position="3772"/>
        <end position="4194"/>
    </location>
</feature>
<dbReference type="SMART" id="SM00825">
    <property type="entry name" value="PKS_KS"/>
    <property type="match status" value="3"/>
</dbReference>
<gene>
    <name evidence="10" type="ORF">F4560_002976</name>
</gene>
<dbReference type="Pfam" id="PF00501">
    <property type="entry name" value="AMP-binding"/>
    <property type="match status" value="1"/>
</dbReference>
<dbReference type="SMART" id="SM00826">
    <property type="entry name" value="PKS_DH"/>
    <property type="match status" value="2"/>
</dbReference>
<dbReference type="PROSITE" id="PS50075">
    <property type="entry name" value="CARRIER"/>
    <property type="match status" value="4"/>
</dbReference>
<sequence length="5400" mass="566228">MFHAHLVRALADSVQANARKFGDRTAFSDERRSVGFAELAARTARVAGHLASRVGRGERVVLLMGNEVETVEAYLAAVRAGVVAVPVNPLSSDAELAHVLADSGAVAVLAGRGALDRARRMAAGFLVGVEDGGFERLATTESPTVPRDDLGLDEPAWLLYTSGTTGVPKGVLSTQRAVLWSIAAAYAPILGLSEEDHVLWPLPLFHSLSHVLCVVGVTTVGASARVLADAEPDRVVEALTAERVTLLAGVPAVYHRLIGRATAAPALRAALCTGAVASAELRTAFERFTGVRLVDSYGSTETCGAITMTSPADEVPPGSCGKPVDGLEVRLVDSAGADADEGEVWVRGPNLMLGYHGDIESPLTDGWYRTGDIAARDADGNLFIRGRVKDVVIRGGENLHPAEVEAVLARVPNVADVGVAGRPHPVLGEVPVAYLVGADIDPASAMAACREALSAYKVPVELLLVDAIPRTRSGKITRHALAALPSRLLSVEGTAFDFLYRWEGDRVVRAAAGSAALTVAVDRTVVVTGDPDGLAGAVARHFASRHGVRNVEVTSDGVLPEGPVSLVVHTLDTPPADVDCPQVVLVSLDDDVPRGRPGRVVIAYGPWAAEPRFAAPSWLPAHALSVEDGLALLDAARSSGESSLVAVDVEFAALHDPHPALRDLVPSAAPVGRAEDLRRRKAWEPGLVLDLVRREIAAVVGRSVAADGEFRSQGLTSVTSVALRARLTAATGVNVSVTAVYDHPTPRALARHLEELLDGVETGVHAVEERAAARHAHDDPVVIVGMACRLPGGVTSPEDLWDLVMSGRDGVGPFPTDRGWDPDLFDASGERAGSSYVRHGGFLDDVAGFDANFFGISPREAVAMDPQHRLLLETSWELLERAGIAPDSLRGTRTGVFTGLMFHDYASLLERSADDLEALVSVGTAGSVASGRVAYTLGLEGPALTVDTACSSSLVALHLAAESLRRGECSLALAGGVAVLATPSVFVEFSRQRGLAPDGRCKSFGAGADGTAWGEGVALVALERLSDAQRNGHRVLAVVRGSAVNQDGASNGLTAPSGSAQQRVIRDALADAGLGPSDVDAVEAHGTGTRLGDPIEAEALLATYGRDRATPLLLGSLKSNIGHTQAAAGVAGVIKTVMALRHGTVPPTLHAENPTPEVDWTSGAVQLATRTRPWPQADRPRRAAVSSFGISGTNAHLILEQAPDTAPAPAIGTATATDSTADTATATAAGTAAGIATGIDTATATAPAIGTATATATGTATGTAVDTATGPASGLGSGSGLGWGSGVVAWPLDAASEPALARVAALLRDTPGDPAAIAHSLTRTRARLTHRAVILGHHDDRTGFDTALTALAEGRPHPDLVTGTVPAHRGGTVFVFPGQGSQWHGMGAHLYDTNPVFARTAEACDAALHPHTGWSVIDLLRNGPLDRVDRIQPALFTMMIALARVWQAHDIHPDAVIGHSQGEIAAAHIAGALTLDDAAKLSALRAQALLSITGRGAMASISLPAHQLLPLLPPGTHIAAHNSPTTTVAAGDTHAIHQLTNHCRQHNIHHRLIPVDYASHTPHVDTLRDTLLDIHITPHPSHTPFHSTLTTHPTDTTTLTPHYWYDNLRNPVHYHQTLTNLTPHHTHYIETSPHPILTTPTHDTLPHATTIPTLHRNTNRLHHNLAHAHTTGLPITLPTPTTTHTTPLPPYPFQHQHHWPKPAPVDVPTALGLRHTEHAVLKAALDLARPGTTVLIGHTSEVTPAFLVDAALAAGDAVGLTTVDHLVVDAISDTDARIQVVVEAPGPEGRRRFTAHLRAEETWITCAHGTLSTTTVEPLPVTGPHTETSIDDDTTGHVLHPDLLAAATAGVDGDLHPVEWTGLVVHAAGASTLRTRWTTTAPHVVALTAHDATDTPVLSATVRFGEVRTAHRNRQRENLFTVAWEPVELPEAPPVAWAVLGDVPDRFLPDTPAAADPDAYLVYFPRAGHDVRPVLTRALELVQRWVAEDRNARLVFLTENSTDDPATSALWGLVRAAQAEHPNRFTLIDVDHPTALDAVIAADRPRLAVRGERVLSPELVPARTGQVTADWAGGAVLVTGATGVLGGLIARHLVHAHGVRHLLLVGRRGADAPGMAELLVDIGDRATATVAACDIADRDALAAVLDTYEQPLTAVVHAAGALDDGVLTALTPDRLDSVLKSKVDGVLHLHELVGDVRAFVMFSSVAGVLGTAGQANYAAANAFLDGFAHQRRAAGLPALSLPWGLWEARSGLTGHLTDDELRRLTATGDALRTDEALALFDAALTVDSPVVVPMKKRVRKTARRTAVNHVRRAEDLGELVRAHAAAVLGHASADAVRPDRAFKELGVDSLTAVQLRNAIAEAIGVALPVTVVFDHPTPAALTRFIGGLLDGPTEKETTTRALSTDEPVAVIGMACRFPGGADSPEAFWSLLASGQDAMTGFPTDRGWRLGALTDPDRPGMALRREGGMLRDAADFDAAFFGISPREALAMDPQQRLFLHAAWEAAEHARIAPDSLRGTATGVFAGNNGQDYVALTGEREKAGSGYLITGSSGSVLSGRVAYTFGLEGPALTVDTACSSSLVAMHLAAESLRRGECDLAFAGGVTVMSTPGAFQEFARQGGLAADARCKPFAAGADGTAWGEGVGVLLLEKLSDAQRNGHRVLAVIKGSAINQDGASNGLTAPNGPAQQRVIRTALANAGLTGADVDVVEAHGTGTRLGDPIEAQALLATYGRDRATPLELGSVKSNIGHTQAAAGVAGVIKMVLALQHETLPPTLHVDEPTPNVDWTAGSINLTTRSRPWPRARRPRRAGVSSFGISGTNAHLILEQPPHQPEPGNPAPDHRDDGITSWLLSARSPQALRAHAAQLATVTGPLASIARSLATTRSPMPCRAVAFGRTREEIDTALRALETGATTPNLVVGDVAPPGRTAFLFSGQGAQRPGMGRALAEEFPVFRNAFAEACDAVEHHLGRSLRDALDDPDLVNRTDITQPGLFAFQTALHRLLLSWEVVPDRLAGHSIGEVAAAHAAGILSLEDAAALVVARGRLMAEMPDGVMVAVEAAEADVVLEPGVWIAAVNGPRAVVLAGAEESTLRVAGSLGVRTRRLRVTRAFHSGHVDAILPAFAEVLDGLVFTPPTIPVVSSVTGRFDERFDAAYWLRQAREPVRFADALAALDARHHLEVGPSATLSPLVEGHAVAAGAEPKTVLTAAAGLHVRGVRWNPTHDASLVDLPTYPFQPERYWWPVEHTDDLRYREAWRPVRTAGRLDGHWVVVGGQGEHDGVTRALTDRGATVTTVADPADVPSVLPARGVLSLLALADTGLGTGGVSVALTGTTALLDALSGTATRLWCATSSAVHSVENPVQAMLWGLGRVAALERPDNWGGLVDLPADPDDGAFALLAAVLAGHEDQVVVRDDAALARRLVPADAVDPVDVPTRFTGTVLVTGGTGALGRRVARRLAERGVDRLLLVSRRGPDAPGAADLVEELGATVVACDITDRAQLDDLLARYPVTAVVHAAGVLDDGVLSTLTTERFAAVIGPKASAARHLHEATRHLDLTAFVLFSSFAGAVGGAGQANYAAANAYLDALAEHRRALGLPATAVAWGPWSGGGMADDDEITARMSRTGIVPLDPGAALDALDRCLAAPHAATVVVDADWQVFAGSRPEPLFSELAEIAPRTTELPPPDELVRGEIARVLGLPDPAAVEPHRPLRELGFDSLTSVELRNRLTAATGLAMPTTIVFDHPTADALTRMITDRLAPRRSEVDDRTDAHDDDPIAVIGMACRLPGGVTSPEGLWDLVLAERDGAVPFPADRGWNVPYDPTGERPGTSYVRVGGFLDDAAGFDADFFGISPREALAMDPQQRLLLETAWEVFERAGIDPASLRGSRTGVFAGTNGGHYASRLHSVPEDVEGYLGTGNSGSVVSGRVSYAFGLEGPALTVDTACSSSLVALDLAARSLRRDECSLALVGGVSIMATPEPFVDFSRQRGLAPDGRCKSFGAGADGTAWSEGVGVLLVERLSDARRHGHRVLAVMRGSAVNQDGASNGLTAPNGSAQQRVIRAALADASLTPAEVDVVEAHGTGTRLGDPIEAEALLAAYGRDRATPLLLGSVKSNIGHTQAAAGVAGVIKAVMALRQGVVPATLNAAEPSPHVDWSSGAVELVTEARPWPSVDRPRRAGVSSFGISGTNAHVILEQVPEPEPDPGADPGRAVPWVFSARTGEALGDLARRLADTPDGPGTLGAVAHSLLTTRATHPHRGVVVARSIEEMRRGLLAFDGTPVGPSGLAFLFSGQGSQRVGMGRELAEAFPVFREALHEIGVEHVWSDDVHRTEHAQPALFAVEVALSRLLESLGVRPEVVAGHSVGEIAAVHLAGVLSQEDALTLVTARGRLMQTMPHGAMVSVRAAEADVLPLLRPGTWIAGINGPDSVVVSGDEPAVLAVAEELAARGVRTRRLAVDRAFHSGHVDAILPEFADVLRGIEFASPRIPVISSLTGRAEADFGVDYWLRQAREPVRFGAALATLGTRTYLEVGPSSAVTPLVTEGLGVPALRADRPEDATFLTALASLPVEVDWSAAVPPADPVDLPTYPFQHRHFWLTEAAPRPATTGHPVLTSVVDLAGSGEIVLSGSLSTAVLPSLVDHVVLGAVVVGGGVLADLAVHVAAVMGYPTVAELRVETPLVLPESEPVDIQVRVDPTSAGFTFHRRAADGWTRFATGVLGADPVTPSRPVRRPAGAEAVIPRPHESLRLGESYAVLGAWQRNGEHIVELDSVEPARWDAAWHTVPGLPGPLVTRFRELSVHGGRASWIRMTRTDDRLSLVAADADGTPVASIGEIEFGPVTRELLSTDYDIARDALFRLDWAPIIPAPTPASDVVVRIAPTGVVSDAVADTLELLRDWLTAGTPDARLVLLTRDATTVHPQDAIDPDQAALWGLVRSAQSEHPGRLVLIDTDGTHDDVMVARAAATGASQLALRGADLFAPRLVRADAAPAPDFADHGTVLVTGGTGGLGALLARHLVAELGARRLLLVSRRGPDAPGARRLRDELTALGAQVEVRACDVGDPAAVTALQHAVDVPVTAVVHAAGITDDAAVLSLDRGRVDPVLRVKADAARHLAELPDLRTLVLFSSASGVLGGPGQGNYAAANAYLDALAHRVRREGGHAVSLAWGLWSEPEGLGGRLSEADLARMATAGMLPLDAADGLALFDRAAGGAEAYVPARLDIAGLRASGTVPFLLRDLVGRTRKTGTQAKPSSPEDLVRFHTAAVLGYTDPSAVDPDRGLLDLGLDSLTAVELRNRLDRDTGLALPATVVFDHPTPRGLAAHLAELLAPRSPLTEALDELEAALATADPDDNAEVGDRLGTLLKLWTAKGAPGEAERSGLDLSEASLSQVLDFIDAEFSGDER</sequence>
<dbReference type="PANTHER" id="PTHR43775:SF51">
    <property type="entry name" value="INACTIVE PHENOLPHTHIOCEROL SYNTHESIS POLYKETIDE SYNTHASE TYPE I PKS1-RELATED"/>
    <property type="match status" value="1"/>
</dbReference>
<dbReference type="GO" id="GO:0004312">
    <property type="term" value="F:fatty acid synthase activity"/>
    <property type="evidence" value="ECO:0007669"/>
    <property type="project" value="TreeGrafter"/>
</dbReference>
<dbReference type="InterPro" id="IPR025110">
    <property type="entry name" value="AMP-bd_C"/>
</dbReference>
<accession>A0A7W9HJ15</accession>
<dbReference type="InterPro" id="IPR020806">
    <property type="entry name" value="PKS_PP-bd"/>
</dbReference>
<dbReference type="PROSITE" id="PS00455">
    <property type="entry name" value="AMP_BINDING"/>
    <property type="match status" value="1"/>
</dbReference>
<dbReference type="InterPro" id="IPR020841">
    <property type="entry name" value="PKS_Beta-ketoAc_synthase_dom"/>
</dbReference>
<dbReference type="InterPro" id="IPR045851">
    <property type="entry name" value="AMP-bd_C_sf"/>
</dbReference>